<keyword evidence="7" id="KW-1185">Reference proteome</keyword>
<protein>
    <submittedName>
        <fullName evidence="6">TetR/AcrR family transcriptional regulator</fullName>
    </submittedName>
</protein>
<sequence length="198" mass="21310">MRYSSTHKQEVRDKLMASSRAIAKRGGFESTGVDALMGAIGMTGGAFYSHFPSKQALFEALISEEVDNSANMLAGNEDSPADHVARCLRGYLSSFHVENPDQGCALTALGPEIARAGPEVRRAVEASLKRTQKNWSDRIGDSDAAWALIAQCVGAVVLARAVESDKTRKELLAASRRFIDQAHALEHPCSTSPGHKKA</sequence>
<organism evidence="6 7">
    <name type="scientific">Variovorax ginsengisoli</name>
    <dbReference type="NCBI Taxonomy" id="363844"/>
    <lineage>
        <taxon>Bacteria</taxon>
        <taxon>Pseudomonadati</taxon>
        <taxon>Pseudomonadota</taxon>
        <taxon>Betaproteobacteria</taxon>
        <taxon>Burkholderiales</taxon>
        <taxon>Comamonadaceae</taxon>
        <taxon>Variovorax</taxon>
    </lineage>
</organism>
<dbReference type="Pfam" id="PF00440">
    <property type="entry name" value="TetR_N"/>
    <property type="match status" value="1"/>
</dbReference>
<feature type="domain" description="HTH tetR-type" evidence="5">
    <location>
        <begin position="9"/>
        <end position="69"/>
    </location>
</feature>
<dbReference type="PANTHER" id="PTHR47506:SF7">
    <property type="entry name" value="TRANSCRIPTIONAL REGULATORY PROTEIN"/>
    <property type="match status" value="1"/>
</dbReference>
<keyword evidence="2 4" id="KW-0238">DNA-binding</keyword>
<name>A0ABT8SAV7_9BURK</name>
<dbReference type="PANTHER" id="PTHR47506">
    <property type="entry name" value="TRANSCRIPTIONAL REGULATORY PROTEIN"/>
    <property type="match status" value="1"/>
</dbReference>
<dbReference type="RefSeq" id="WP_286534503.1">
    <property type="nucleotide sequence ID" value="NZ_JAUJZH010000024.1"/>
</dbReference>
<dbReference type="Proteomes" id="UP001169027">
    <property type="component" value="Unassembled WGS sequence"/>
</dbReference>
<evidence type="ECO:0000259" key="5">
    <source>
        <dbReference type="PROSITE" id="PS50977"/>
    </source>
</evidence>
<dbReference type="Gene3D" id="1.10.357.10">
    <property type="entry name" value="Tetracycline Repressor, domain 2"/>
    <property type="match status" value="1"/>
</dbReference>
<evidence type="ECO:0000256" key="4">
    <source>
        <dbReference type="PROSITE-ProRule" id="PRU00335"/>
    </source>
</evidence>
<evidence type="ECO:0000256" key="3">
    <source>
        <dbReference type="ARBA" id="ARBA00023163"/>
    </source>
</evidence>
<dbReference type="InterPro" id="IPR036271">
    <property type="entry name" value="Tet_transcr_reg_TetR-rel_C_sf"/>
</dbReference>
<feature type="DNA-binding region" description="H-T-H motif" evidence="4">
    <location>
        <begin position="32"/>
        <end position="51"/>
    </location>
</feature>
<dbReference type="SUPFAM" id="SSF48498">
    <property type="entry name" value="Tetracyclin repressor-like, C-terminal domain"/>
    <property type="match status" value="1"/>
</dbReference>
<dbReference type="InterPro" id="IPR001647">
    <property type="entry name" value="HTH_TetR"/>
</dbReference>
<dbReference type="PROSITE" id="PS50977">
    <property type="entry name" value="HTH_TETR_2"/>
    <property type="match status" value="1"/>
</dbReference>
<proteinExistence type="predicted"/>
<dbReference type="EMBL" id="JAUKVY010000024">
    <property type="protein sequence ID" value="MDO1536051.1"/>
    <property type="molecule type" value="Genomic_DNA"/>
</dbReference>
<gene>
    <name evidence="6" type="ORF">Q2T77_27565</name>
</gene>
<dbReference type="Gene3D" id="1.10.10.60">
    <property type="entry name" value="Homeodomain-like"/>
    <property type="match status" value="1"/>
</dbReference>
<evidence type="ECO:0000256" key="1">
    <source>
        <dbReference type="ARBA" id="ARBA00023015"/>
    </source>
</evidence>
<keyword evidence="3" id="KW-0804">Transcription</keyword>
<evidence type="ECO:0000313" key="7">
    <source>
        <dbReference type="Proteomes" id="UP001169027"/>
    </source>
</evidence>
<dbReference type="InterPro" id="IPR009057">
    <property type="entry name" value="Homeodomain-like_sf"/>
</dbReference>
<comment type="caution">
    <text evidence="6">The sequence shown here is derived from an EMBL/GenBank/DDBJ whole genome shotgun (WGS) entry which is preliminary data.</text>
</comment>
<accession>A0ABT8SAV7</accession>
<reference evidence="6" key="1">
    <citation type="submission" date="2023-06" db="EMBL/GenBank/DDBJ databases">
        <authorList>
            <person name="Jiang Y."/>
            <person name="Liu Q."/>
        </authorList>
    </citation>
    <scope>NUCLEOTIDE SEQUENCE</scope>
    <source>
        <strain evidence="6">CGMCC 1.12090</strain>
    </source>
</reference>
<evidence type="ECO:0000256" key="2">
    <source>
        <dbReference type="ARBA" id="ARBA00023125"/>
    </source>
</evidence>
<evidence type="ECO:0000313" key="6">
    <source>
        <dbReference type="EMBL" id="MDO1536051.1"/>
    </source>
</evidence>
<dbReference type="SUPFAM" id="SSF46689">
    <property type="entry name" value="Homeodomain-like"/>
    <property type="match status" value="1"/>
</dbReference>
<keyword evidence="1" id="KW-0805">Transcription regulation</keyword>